<name>A0A8W8MC26_MAGGI</name>
<dbReference type="Gene3D" id="2.60.220.30">
    <property type="match status" value="1"/>
</dbReference>
<feature type="compositionally biased region" description="Acidic residues" evidence="1">
    <location>
        <begin position="423"/>
        <end position="441"/>
    </location>
</feature>
<protein>
    <submittedName>
        <fullName evidence="2">Uncharacterized protein</fullName>
    </submittedName>
</protein>
<feature type="region of interest" description="Disordered" evidence="1">
    <location>
        <begin position="412"/>
        <end position="441"/>
    </location>
</feature>
<keyword evidence="3" id="KW-1185">Reference proteome</keyword>
<feature type="region of interest" description="Disordered" evidence="1">
    <location>
        <begin position="658"/>
        <end position="739"/>
    </location>
</feature>
<feature type="compositionally biased region" description="Polar residues" evidence="1">
    <location>
        <begin position="693"/>
        <end position="704"/>
    </location>
</feature>
<evidence type="ECO:0000256" key="1">
    <source>
        <dbReference type="SAM" id="MobiDB-lite"/>
    </source>
</evidence>
<sequence>MFGAEPNLQDWSWTMEKLGEKEIKIQELITDHVPLVPGYKYEGIQFEVVCAKPNEDITLEKLRLTLCAIDVRNSFIFFCRKMQSEYTELKSLLHEDQTPYSDMFELRTWGATRKTLSLKVIVEGIPKCNEHLFVVSHDRQVGRVDNFIKNEDENTTEVTSTIKMNTKGPTQFAIASVFKKETFAISEDEVVIKPTAEPEAEIDIPKGTFDKAAELQLNVVDTNDVNEDEEDESGPLLMTNVIDMSMSDGQQPKEEIVMKLPIHKKGNEVEEMCVLATSEEDPDDVDDWEVIEAQTDSKGKAAVFKIKHFSIYAGANKKKVLEDKQSITEAIARSIKKERKVEFRLFTRLEQERGKFQFILECWTPKKLKKGGKSRFENDGCEVIDLPAKLYIVDENQTFKLRFKGNCRKVSSENTTKVKEEGNNDDETNEEQNENENEDADSEDNDFVILDFVGKKGYSFTIVDMIVLDTEKPSGKVIIDKEIRTIEMIEQIVSEPSGICKGKGQVVPVENITFHYEDLAEVAFGVKLPPPPKPVREPTDIQIQSLVEEKKLEEFVEKTDAEYPSFVPGMDMKNLKSIGVQLNTEEARIFGKNLGLNNDDIEDFMKLPFGAVFMIRKYRGRRPHYSQKVSIKRALEAIDRHDLVPLIMPEEAEKNTNAVARDVDNGKNDINGTPDDKDVINESDTNVEKSNEEPTAQENSSVKENVQDIEETCVPAQFDEKQNEQFNETVGLENHKNDE</sequence>
<proteinExistence type="predicted"/>
<feature type="compositionally biased region" description="Basic and acidic residues" evidence="1">
    <location>
        <begin position="674"/>
        <end position="692"/>
    </location>
</feature>
<organism evidence="2 3">
    <name type="scientific">Magallana gigas</name>
    <name type="common">Pacific oyster</name>
    <name type="synonym">Crassostrea gigas</name>
    <dbReference type="NCBI Taxonomy" id="29159"/>
    <lineage>
        <taxon>Eukaryota</taxon>
        <taxon>Metazoa</taxon>
        <taxon>Spiralia</taxon>
        <taxon>Lophotrochozoa</taxon>
        <taxon>Mollusca</taxon>
        <taxon>Bivalvia</taxon>
        <taxon>Autobranchia</taxon>
        <taxon>Pteriomorphia</taxon>
        <taxon>Ostreida</taxon>
        <taxon>Ostreoidea</taxon>
        <taxon>Ostreidae</taxon>
        <taxon>Magallana</taxon>
    </lineage>
</organism>
<dbReference type="Proteomes" id="UP000005408">
    <property type="component" value="Unassembled WGS sequence"/>
</dbReference>
<evidence type="ECO:0000313" key="2">
    <source>
        <dbReference type="EnsemblMetazoa" id="G32283.17:cds"/>
    </source>
</evidence>
<dbReference type="EnsemblMetazoa" id="G32283.17">
    <property type="protein sequence ID" value="G32283.17:cds"/>
    <property type="gene ID" value="G32283"/>
</dbReference>
<evidence type="ECO:0000313" key="3">
    <source>
        <dbReference type="Proteomes" id="UP000005408"/>
    </source>
</evidence>
<reference evidence="2" key="1">
    <citation type="submission" date="2022-08" db="UniProtKB">
        <authorList>
            <consortium name="EnsemblMetazoa"/>
        </authorList>
    </citation>
    <scope>IDENTIFICATION</scope>
    <source>
        <strain evidence="2">05x7-T-G4-1.051#20</strain>
    </source>
</reference>
<dbReference type="AlphaFoldDB" id="A0A8W8MC26"/>
<accession>A0A8W8MC26</accession>